<name>A0A398BE84_9BACI</name>
<dbReference type="RefSeq" id="WP_119116108.1">
    <property type="nucleotide sequence ID" value="NZ_QWVS01000011.1"/>
</dbReference>
<comment type="caution">
    <text evidence="2">The sequence shown here is derived from an EMBL/GenBank/DDBJ whole genome shotgun (WGS) entry which is preliminary data.</text>
</comment>
<gene>
    <name evidence="2" type="ORF">D1953_05240</name>
</gene>
<dbReference type="GO" id="GO:0035438">
    <property type="term" value="F:cyclic-di-GMP binding"/>
    <property type="evidence" value="ECO:0007669"/>
    <property type="project" value="InterPro"/>
</dbReference>
<dbReference type="EMBL" id="QWVS01000011">
    <property type="protein sequence ID" value="RID87591.1"/>
    <property type="molecule type" value="Genomic_DNA"/>
</dbReference>
<accession>A0A398BE84</accession>
<dbReference type="Proteomes" id="UP000266016">
    <property type="component" value="Unassembled WGS sequence"/>
</dbReference>
<dbReference type="Gene3D" id="2.40.10.220">
    <property type="entry name" value="predicted glycosyltransferase like domains"/>
    <property type="match status" value="1"/>
</dbReference>
<evidence type="ECO:0000259" key="1">
    <source>
        <dbReference type="Pfam" id="PF07238"/>
    </source>
</evidence>
<sequence>MEFIQLLKNQEVTQAALFSVEGELMNVIIKDSKEFHAGDSVACVVNDQKFDTKIIKKQQHNLYLYIPWFDQLNLRERRKAVRTCCEIRAYIQSEQKEIPVTVLDVSITGLGFFCARKLSAHRPYKISFMMEETMNHLEVMIQHVQETEDGFRYGCQFINSREGTLFPIRRYILKQQLTKLEDV</sequence>
<organism evidence="2 3">
    <name type="scientific">Peribacillus asahii</name>
    <dbReference type="NCBI Taxonomy" id="228899"/>
    <lineage>
        <taxon>Bacteria</taxon>
        <taxon>Bacillati</taxon>
        <taxon>Bacillota</taxon>
        <taxon>Bacilli</taxon>
        <taxon>Bacillales</taxon>
        <taxon>Bacillaceae</taxon>
        <taxon>Peribacillus</taxon>
    </lineage>
</organism>
<evidence type="ECO:0000313" key="3">
    <source>
        <dbReference type="Proteomes" id="UP000266016"/>
    </source>
</evidence>
<feature type="domain" description="PilZ" evidence="1">
    <location>
        <begin position="76"/>
        <end position="172"/>
    </location>
</feature>
<proteinExistence type="predicted"/>
<dbReference type="Pfam" id="PF07238">
    <property type="entry name" value="PilZ"/>
    <property type="match status" value="1"/>
</dbReference>
<protein>
    <submittedName>
        <fullName evidence="2">PilZ domain-containing protein</fullName>
    </submittedName>
</protein>
<keyword evidence="3" id="KW-1185">Reference proteome</keyword>
<dbReference type="AlphaFoldDB" id="A0A398BE84"/>
<dbReference type="SUPFAM" id="SSF141371">
    <property type="entry name" value="PilZ domain-like"/>
    <property type="match status" value="1"/>
</dbReference>
<evidence type="ECO:0000313" key="2">
    <source>
        <dbReference type="EMBL" id="RID87591.1"/>
    </source>
</evidence>
<reference evidence="2 3" key="1">
    <citation type="submission" date="2018-08" db="EMBL/GenBank/DDBJ databases">
        <title>Bacillus jemisoniae sp. nov., Bacillus chryseoplanitiae sp. nov., Bacillus resnikiae sp. nov., and Bacillus frankliniae sp. nov., isolated from Viking spacecraft and associated surfaces.</title>
        <authorList>
            <person name="Seuylemezian A."/>
            <person name="Vaishampayan P."/>
        </authorList>
    </citation>
    <scope>NUCLEOTIDE SEQUENCE [LARGE SCALE GENOMIC DNA]</scope>
    <source>
        <strain evidence="2 3">MA001</strain>
    </source>
</reference>
<dbReference type="InterPro" id="IPR009875">
    <property type="entry name" value="PilZ_domain"/>
</dbReference>